<gene>
    <name evidence="2" type="ORF">TX73_014955</name>
</gene>
<dbReference type="Proteomes" id="UP000001426">
    <property type="component" value="Chromosome"/>
</dbReference>
<evidence type="ECO:0000313" key="2">
    <source>
        <dbReference type="EMBL" id="WCL93055.1"/>
    </source>
</evidence>
<evidence type="ECO:0000259" key="1">
    <source>
        <dbReference type="Pfam" id="PF12770"/>
    </source>
</evidence>
<accession>A0AAF0BNN8</accession>
<dbReference type="InterPro" id="IPR024983">
    <property type="entry name" value="CHAT_dom"/>
</dbReference>
<dbReference type="AlphaFoldDB" id="A0AAF0BNN8"/>
<dbReference type="GeneID" id="66893967"/>
<organism evidence="2 3">
    <name type="scientific">Rhodopseudomonas palustris (strain ATCC BAA-98 / CGA009)</name>
    <dbReference type="NCBI Taxonomy" id="258594"/>
    <lineage>
        <taxon>Bacteria</taxon>
        <taxon>Pseudomonadati</taxon>
        <taxon>Pseudomonadota</taxon>
        <taxon>Alphaproteobacteria</taxon>
        <taxon>Hyphomicrobiales</taxon>
        <taxon>Nitrobacteraceae</taxon>
        <taxon>Rhodopseudomonas</taxon>
    </lineage>
</organism>
<reference evidence="2 3" key="1">
    <citation type="journal article" date="2004" name="Nat. Biotechnol.">
        <title>Complete genome sequence of the metabolically versatile photosynthetic bacterium Rhodopseudomonas palustris.</title>
        <authorList>
            <person name="Larimer F.W."/>
            <person name="Chain P."/>
            <person name="Hauser L."/>
            <person name="Lamerdin J."/>
            <person name="Malfatti S."/>
            <person name="Do L."/>
            <person name="Land M.L."/>
            <person name="Pelletier D.A."/>
            <person name="Beatty J.T."/>
            <person name="Lang A.S."/>
            <person name="Tabita F.R."/>
            <person name="Gibson J.L."/>
            <person name="Hanson T.E."/>
            <person name="Bobst C."/>
            <person name="Torres J.L."/>
            <person name="Peres C."/>
            <person name="Harrison F.H."/>
            <person name="Gibson J."/>
            <person name="Harwood C.S."/>
        </authorList>
    </citation>
    <scope>NUCLEOTIDE SEQUENCE [LARGE SCALE GENOMIC DNA]</scope>
    <source>
        <strain evidence="3">ATCC BAA-98 / CGA009</strain>
    </source>
</reference>
<dbReference type="RefSeq" id="WP_267793665.1">
    <property type="nucleotide sequence ID" value="NZ_CP116810.1"/>
</dbReference>
<dbReference type="EMBL" id="CP116810">
    <property type="protein sequence ID" value="WCL93055.1"/>
    <property type="molecule type" value="Genomic_DNA"/>
</dbReference>
<evidence type="ECO:0000313" key="3">
    <source>
        <dbReference type="Proteomes" id="UP000001426"/>
    </source>
</evidence>
<name>A0AAF0BNN8_RHOPA</name>
<dbReference type="KEGG" id="rpa:TX73_014955"/>
<dbReference type="Pfam" id="PF12770">
    <property type="entry name" value="CHAT"/>
    <property type="match status" value="1"/>
</dbReference>
<protein>
    <submittedName>
        <fullName evidence="2">CHAT domain-containing protein</fullName>
    </submittedName>
</protein>
<proteinExistence type="predicted"/>
<feature type="domain" description="CHAT" evidence="1">
    <location>
        <begin position="6"/>
        <end position="59"/>
    </location>
</feature>
<sequence>MKPREVSDKGTNLMARMYKVLADDNLDYASALRKVRLEAIHGKIKAAQALSVWAAFVLFEN</sequence>
<keyword evidence="3" id="KW-1185">Reference proteome</keyword>